<sequence>MFRLIYRQRRRLLFGTFFVTMALILMALDFGGAEIIGPYPTWIMLTAVGLTSLLVALGVLLTGILIILLMPNWRSMIELFALIFFVNAVLGILAPSVYDIPYFGGFMPLFLTIAIFSLVYGEALDRFRLWVDYDATRSFVSPKAPEELWAELVPCEAPVEGHWDSLLYRLEPDPEDADTLQAQYTHGGSCYEHQTMTFLEKEAPHIARYHHVGEVDPKNRSLVEGIYEVRITPREGGGSTVTFLTRRNLMLHRQALAMWFDDHLGDQADHLRARHMGRADWSQTGRYRRKVGQFA</sequence>
<keyword evidence="1" id="KW-1133">Transmembrane helix</keyword>
<organism evidence="2 3">
    <name type="scientific">Sulfitobacter sediminis</name>
    <dbReference type="NCBI Taxonomy" id="3234186"/>
    <lineage>
        <taxon>Bacteria</taxon>
        <taxon>Pseudomonadati</taxon>
        <taxon>Pseudomonadota</taxon>
        <taxon>Alphaproteobacteria</taxon>
        <taxon>Rhodobacterales</taxon>
        <taxon>Roseobacteraceae</taxon>
        <taxon>Sulfitobacter</taxon>
    </lineage>
</organism>
<dbReference type="Proteomes" id="UP001556098">
    <property type="component" value="Unassembled WGS sequence"/>
</dbReference>
<keyword evidence="1" id="KW-0472">Membrane</keyword>
<feature type="transmembrane region" description="Helical" evidence="1">
    <location>
        <begin position="100"/>
        <end position="120"/>
    </location>
</feature>
<gene>
    <name evidence="2" type="ORF">AB2B41_03420</name>
</gene>
<dbReference type="RefSeq" id="WP_367876342.1">
    <property type="nucleotide sequence ID" value="NZ_JBFNXX010000002.1"/>
</dbReference>
<accession>A0ABV3RJS0</accession>
<reference evidence="2 3" key="1">
    <citation type="submission" date="2024-07" db="EMBL/GenBank/DDBJ databases">
        <title>Marimonas sp.nov., isolated from tidal-flat sediment.</title>
        <authorList>
            <person name="Jayan J.N."/>
            <person name="Lee S.S."/>
        </authorList>
    </citation>
    <scope>NUCLEOTIDE SEQUENCE [LARGE SCALE GENOMIC DNA]</scope>
    <source>
        <strain evidence="2 3">MJW-29</strain>
    </source>
</reference>
<protein>
    <submittedName>
        <fullName evidence="2">Uncharacterized protein</fullName>
    </submittedName>
</protein>
<feature type="transmembrane region" description="Helical" evidence="1">
    <location>
        <begin position="42"/>
        <end position="69"/>
    </location>
</feature>
<feature type="transmembrane region" description="Helical" evidence="1">
    <location>
        <begin position="76"/>
        <end position="94"/>
    </location>
</feature>
<proteinExistence type="predicted"/>
<comment type="caution">
    <text evidence="2">The sequence shown here is derived from an EMBL/GenBank/DDBJ whole genome shotgun (WGS) entry which is preliminary data.</text>
</comment>
<dbReference type="EMBL" id="JBFNXX010000002">
    <property type="protein sequence ID" value="MEW9918639.1"/>
    <property type="molecule type" value="Genomic_DNA"/>
</dbReference>
<evidence type="ECO:0000313" key="3">
    <source>
        <dbReference type="Proteomes" id="UP001556098"/>
    </source>
</evidence>
<evidence type="ECO:0000256" key="1">
    <source>
        <dbReference type="SAM" id="Phobius"/>
    </source>
</evidence>
<feature type="transmembrane region" description="Helical" evidence="1">
    <location>
        <begin position="12"/>
        <end position="30"/>
    </location>
</feature>
<keyword evidence="1" id="KW-0812">Transmembrane</keyword>
<evidence type="ECO:0000313" key="2">
    <source>
        <dbReference type="EMBL" id="MEW9918639.1"/>
    </source>
</evidence>
<name>A0ABV3RJS0_9RHOB</name>
<keyword evidence="3" id="KW-1185">Reference proteome</keyword>